<dbReference type="OrthoDB" id="25129at2759"/>
<keyword evidence="1 3" id="KW-0963">Cytoplasm</keyword>
<name>A0A5C3MXA1_9AGAM</name>
<gene>
    <name evidence="3" type="primary">NCS2</name>
    <name evidence="3" type="synonym">CTU2</name>
    <name evidence="5" type="ORF">OE88DRAFT_1713409</name>
</gene>
<dbReference type="UniPathway" id="UPA00988"/>
<dbReference type="HAMAP" id="MF_03054">
    <property type="entry name" value="CTU2"/>
    <property type="match status" value="1"/>
</dbReference>
<dbReference type="AlphaFoldDB" id="A0A5C3MXA1"/>
<evidence type="ECO:0000256" key="1">
    <source>
        <dbReference type="ARBA" id="ARBA00022490"/>
    </source>
</evidence>
<dbReference type="Gene3D" id="3.40.50.620">
    <property type="entry name" value="HUPs"/>
    <property type="match status" value="1"/>
</dbReference>
<dbReference type="InterPro" id="IPR014729">
    <property type="entry name" value="Rossmann-like_a/b/a_fold"/>
</dbReference>
<dbReference type="PANTHER" id="PTHR20882:SF14">
    <property type="entry name" value="CYTOPLASMIC TRNA 2-THIOLATION PROTEIN 2"/>
    <property type="match status" value="1"/>
</dbReference>
<comment type="function">
    <text evidence="3">Plays a central role in 2-thiolation of mcm(5)S(2)U at tRNA wobble positions of tRNA(Lys), tRNA(Glu) and tRNA(Gln). May act by forming a heterodimer with NCS6 that ligates sulfur from thiocarboxylated URM1 onto the uridine of tRNAs at wobble position. Prior mcm(5) tRNA modification by the elongator complex is required for 2-thiolation. May also be involved in protein urmylation.</text>
</comment>
<evidence type="ECO:0000313" key="6">
    <source>
        <dbReference type="Proteomes" id="UP000305948"/>
    </source>
</evidence>
<dbReference type="SUPFAM" id="SSF52402">
    <property type="entry name" value="Adenine nucleotide alpha hydrolases-like"/>
    <property type="match status" value="1"/>
</dbReference>
<keyword evidence="6" id="KW-1185">Reference proteome</keyword>
<dbReference type="Pfam" id="PF10288">
    <property type="entry name" value="CTU2"/>
    <property type="match status" value="1"/>
</dbReference>
<dbReference type="EMBL" id="ML213515">
    <property type="protein sequence ID" value="TFK49647.1"/>
    <property type="molecule type" value="Genomic_DNA"/>
</dbReference>
<comment type="pathway">
    <text evidence="3">tRNA modification; 5-methoxycarbonylmethyl-2-thiouridine-tRNA biosynthesis.</text>
</comment>
<sequence length="482" mass="53565">MSTSCGNPTVEKDALMPRRRKFDRTKTCIKCKDNQGNVTIRHAVYCKECFFPMLNQKFKRSLEPTINPIPDGPRKKNLYPPGNLLIAFSGGLGSTVLLDLVHKGYVASRKPREDADAAVRKKDPKNEMVWKEVHVCYVEVCGAFPAMRDRTEDVRRVVESYDGFKFVPLRVEDSFDTKWWESVGGKPDKGELRVDITNEDLILLPSSNATSPLSALHTYLSSLPAPTAIPTTLQTLTRLLLLHTARATSSSHFLFGTCLTSLSVSLVSLVAQGGGFNIKEEVQEDWGGEGGRQAVRIVRPLKDIVMKECAMYAWWRGLEVVGQEVWPDARQGIGGITKDFIVGLEKDYPSTVSTITRTCAKLAPKETPAGICTLCNRPAQGHVQDWKTRISIRSLSPSLASPQQPSLAPYLCYMCHTTLTSKSSKKPSSGSSSAGGEEGNEVPLPLWVGARVRRMEREEMRDKVKEFLLDKEEEEEGYAEPI</sequence>
<dbReference type="PANTHER" id="PTHR20882">
    <property type="entry name" value="CYTOPLASMIC TRNA 2-THIOLATION PROTEIN 2"/>
    <property type="match status" value="1"/>
</dbReference>
<dbReference type="Proteomes" id="UP000305948">
    <property type="component" value="Unassembled WGS sequence"/>
</dbReference>
<organism evidence="5 6">
    <name type="scientific">Heliocybe sulcata</name>
    <dbReference type="NCBI Taxonomy" id="5364"/>
    <lineage>
        <taxon>Eukaryota</taxon>
        <taxon>Fungi</taxon>
        <taxon>Dikarya</taxon>
        <taxon>Basidiomycota</taxon>
        <taxon>Agaricomycotina</taxon>
        <taxon>Agaricomycetes</taxon>
        <taxon>Gloeophyllales</taxon>
        <taxon>Gloeophyllaceae</taxon>
        <taxon>Heliocybe</taxon>
    </lineage>
</organism>
<comment type="subcellular location">
    <subcellularLocation>
        <location evidence="3">Cytoplasm</location>
    </subcellularLocation>
</comment>
<proteinExistence type="inferred from homology"/>
<evidence type="ECO:0000313" key="5">
    <source>
        <dbReference type="EMBL" id="TFK49647.1"/>
    </source>
</evidence>
<dbReference type="GO" id="GO:0016783">
    <property type="term" value="F:sulfurtransferase activity"/>
    <property type="evidence" value="ECO:0007669"/>
    <property type="project" value="TreeGrafter"/>
</dbReference>
<dbReference type="STRING" id="5364.A0A5C3MXA1"/>
<keyword evidence="2 3" id="KW-0819">tRNA processing</keyword>
<protein>
    <recommendedName>
        <fullName evidence="3">Cytoplasmic tRNA 2-thiolation protein 2</fullName>
    </recommendedName>
</protein>
<dbReference type="GO" id="GO:0005829">
    <property type="term" value="C:cytosol"/>
    <property type="evidence" value="ECO:0007669"/>
    <property type="project" value="TreeGrafter"/>
</dbReference>
<dbReference type="GO" id="GO:0000049">
    <property type="term" value="F:tRNA binding"/>
    <property type="evidence" value="ECO:0007669"/>
    <property type="project" value="InterPro"/>
</dbReference>
<feature type="compositionally biased region" description="Low complexity" evidence="4">
    <location>
        <begin position="426"/>
        <end position="435"/>
    </location>
</feature>
<dbReference type="GO" id="GO:0032447">
    <property type="term" value="P:protein urmylation"/>
    <property type="evidence" value="ECO:0007669"/>
    <property type="project" value="UniProtKB-UniRule"/>
</dbReference>
<reference evidence="5 6" key="1">
    <citation type="journal article" date="2019" name="Nat. Ecol. Evol.">
        <title>Megaphylogeny resolves global patterns of mushroom evolution.</title>
        <authorList>
            <person name="Varga T."/>
            <person name="Krizsan K."/>
            <person name="Foldi C."/>
            <person name="Dima B."/>
            <person name="Sanchez-Garcia M."/>
            <person name="Sanchez-Ramirez S."/>
            <person name="Szollosi G.J."/>
            <person name="Szarkandi J.G."/>
            <person name="Papp V."/>
            <person name="Albert L."/>
            <person name="Andreopoulos W."/>
            <person name="Angelini C."/>
            <person name="Antonin V."/>
            <person name="Barry K.W."/>
            <person name="Bougher N.L."/>
            <person name="Buchanan P."/>
            <person name="Buyck B."/>
            <person name="Bense V."/>
            <person name="Catcheside P."/>
            <person name="Chovatia M."/>
            <person name="Cooper J."/>
            <person name="Damon W."/>
            <person name="Desjardin D."/>
            <person name="Finy P."/>
            <person name="Geml J."/>
            <person name="Haridas S."/>
            <person name="Hughes K."/>
            <person name="Justo A."/>
            <person name="Karasinski D."/>
            <person name="Kautmanova I."/>
            <person name="Kiss B."/>
            <person name="Kocsube S."/>
            <person name="Kotiranta H."/>
            <person name="LaButti K.M."/>
            <person name="Lechner B.E."/>
            <person name="Liimatainen K."/>
            <person name="Lipzen A."/>
            <person name="Lukacs Z."/>
            <person name="Mihaltcheva S."/>
            <person name="Morgado L.N."/>
            <person name="Niskanen T."/>
            <person name="Noordeloos M.E."/>
            <person name="Ohm R.A."/>
            <person name="Ortiz-Santana B."/>
            <person name="Ovrebo C."/>
            <person name="Racz N."/>
            <person name="Riley R."/>
            <person name="Savchenko A."/>
            <person name="Shiryaev A."/>
            <person name="Soop K."/>
            <person name="Spirin V."/>
            <person name="Szebenyi C."/>
            <person name="Tomsovsky M."/>
            <person name="Tulloss R.E."/>
            <person name="Uehling J."/>
            <person name="Grigoriev I.V."/>
            <person name="Vagvolgyi C."/>
            <person name="Papp T."/>
            <person name="Martin F.M."/>
            <person name="Miettinen O."/>
            <person name="Hibbett D.S."/>
            <person name="Nagy L.G."/>
        </authorList>
    </citation>
    <scope>NUCLEOTIDE SEQUENCE [LARGE SCALE GENOMIC DNA]</scope>
    <source>
        <strain evidence="5 6">OMC1185</strain>
    </source>
</reference>
<evidence type="ECO:0000256" key="4">
    <source>
        <dbReference type="SAM" id="MobiDB-lite"/>
    </source>
</evidence>
<dbReference type="GO" id="GO:0002143">
    <property type="term" value="P:tRNA wobble position uridine thiolation"/>
    <property type="evidence" value="ECO:0007669"/>
    <property type="project" value="TreeGrafter"/>
</dbReference>
<comment type="similarity">
    <text evidence="3">Belongs to the CTU2/NCS2 family.</text>
</comment>
<feature type="region of interest" description="Disordered" evidence="4">
    <location>
        <begin position="420"/>
        <end position="443"/>
    </location>
</feature>
<dbReference type="GO" id="GO:0016779">
    <property type="term" value="F:nucleotidyltransferase activity"/>
    <property type="evidence" value="ECO:0007669"/>
    <property type="project" value="UniProtKB-UniRule"/>
</dbReference>
<evidence type="ECO:0000256" key="2">
    <source>
        <dbReference type="ARBA" id="ARBA00022694"/>
    </source>
</evidence>
<evidence type="ECO:0000256" key="3">
    <source>
        <dbReference type="HAMAP-Rule" id="MF_03054"/>
    </source>
</evidence>
<dbReference type="InterPro" id="IPR019407">
    <property type="entry name" value="CTU2"/>
</dbReference>
<accession>A0A5C3MXA1</accession>